<evidence type="ECO:0000259" key="7">
    <source>
        <dbReference type="PROSITE" id="PS51284"/>
    </source>
</evidence>
<dbReference type="SMART" id="SM01337">
    <property type="entry name" value="APC10"/>
    <property type="match status" value="1"/>
</dbReference>
<feature type="compositionally biased region" description="Basic and acidic residues" evidence="5">
    <location>
        <begin position="1013"/>
        <end position="1036"/>
    </location>
</feature>
<dbReference type="PROSITE" id="PS01357">
    <property type="entry name" value="ZF_ZZ_1"/>
    <property type="match status" value="1"/>
</dbReference>
<organism evidence="8 9">
    <name type="scientific">Elysia crispata</name>
    <name type="common">lettuce slug</name>
    <dbReference type="NCBI Taxonomy" id="231223"/>
    <lineage>
        <taxon>Eukaryota</taxon>
        <taxon>Metazoa</taxon>
        <taxon>Spiralia</taxon>
        <taxon>Lophotrochozoa</taxon>
        <taxon>Mollusca</taxon>
        <taxon>Gastropoda</taxon>
        <taxon>Heterobranchia</taxon>
        <taxon>Euthyneura</taxon>
        <taxon>Panpulmonata</taxon>
        <taxon>Sacoglossa</taxon>
        <taxon>Placobranchoidea</taxon>
        <taxon>Plakobranchidae</taxon>
        <taxon>Elysia</taxon>
    </lineage>
</organism>
<accession>A0AAE1DES3</accession>
<sequence length="3067" mass="344004">MGNTLSENEDDGKMDNGVDVEEDISDEEDSSDLESKSITDLCHLFSESASLRAAASKVKEKIPENVILQHNSHILQWLESRQDRQEDSISMAQFCEMLMDKGVERSDAIKAFHQFDCDGSGMADVQTMMETLEHFSSRSGLGELGKSVRILQSCSLTPGFVDVYGGLTDPVEKHGNRIQQYLHRNRTETHSLPFPYLNSFNIVYVMRSAVLRSILHAAKEDGKNMESEKDLTDMERWTTHNCYSSVEVSSNNSEAHHLMHNAMFWQSDGAARSHWIRLRIKTGVIIKHLSIGVHSSDESYMPELVTISVGPSSIRLREIKEIKVEKHYSGRVVLLRNMKIHHPYIQINIKRCHVDGCDTRIHGIKAIGYKLVKEQGITVMDASALWYLQMLTSTINFNLPQSPALRTILLGHTKKALEYMPPLVLSPSSPDKPVFLSKYVLQEIEAFAHQLSFSPDVPEQLSQEGIQVVLALNLARGSVSALSNLLSGIIELPSLSLPCADLLCKAISAKNNCLEKLGSPVHVTFVGGDGGPGQTNAGPETLIDSSGSNSGSIKTSSSSGYMTDEGKTKCTLVFKSESLVQLTKIRIQVTSGSKGAKRGLVFVYNADSVPEVSSKFNADEHINYLSKYDFWREKEFEFSVQYRNAGLGGLQDNPVAYFCFDNDSDEIDVPTQWGAVGKYIIIKFLEPRHETATRIGIVSLKFFGLKKSVVLDYSDQKPLAVPDSQKKETCELPEICSLVLTFVTEIASEQVKRLKGPGLKAQIDFLDLSDLKLTQLWDLHLDCEKRADKETGKPADLWRRCSILVLQLIHGLIPVLALSKNTSETSRDSLFQHLCSIANSQTSEAEDPPSCFMANKLKVVKQIIIDGAPLFFPEKSRKRLELFKLLQTVSDQSSMPSMSLVFQSLCQFFSSVDPRGLLELPNELTPDFSASSTLELMKSLLSVACHEIQSMKMEVSSGTNEKLKQVQVEGEKIQSSCNNVKVQVGDGSTSLSQKSENGLCGSEEHALPSASEKNSKESKETKEENVPDDVSRKAEDELPANENLSITKKGETNGVVVENTEKIVVKNEAGGGEEPKVDALDVEDEKDEEEGRMVYLVKLAASLQTSLFSWLWQQLETKSVTDDTKLYEIVQTMIKEYTQDVAEKAHQFFEIFRAMNSKDLKTKAVQKEPSFLHIIMRQLVLLLTTVVDKLDIKTKVSVLKSFKKLIISISEVAKANPDIFLDITSECWDKVDTEETVLRTWEVESPHEYLNHSNIVQVFNCPGASKLVIDFDPRCETERRYDYLEFTDSKGLKLHFDQKVGSAKWPLKVTFSGPYVHFIFHSDSSNTEWGYKFTVTAHGTPDTQNSWLSDLHLGLVKVLGQLSGAVLSSNPIVPLESQMVGEESSEQDILRSNLWTSLFRGGYLLGKLERTLSGKFATSDDSRVHALVTEVVNIAGQKPGEESEEVNILQKQANKLLARCRETKAKNLVKIGGTEVDVAVAALFAALVWHCQSLREDMNKFINNDLTADVSDGILQAYGVAESVRLTLASERQKWNSQDDAEKDLDADPAELFAAKAMFLLRFAGLTKVQLRQEMRSKFYKQMMMKKTGNKQPVLWLEGMDKFPSFRLVMEFLQDPAWTAERVHFMLQERYRFASAISEVYMFSAEMLRIMSQEDPFQIPVVLFFREMSAYQHQFARHYADGLDGCGLSQETRVRSGYYALIRRFVDAFRQNEGLPRNSKKAPAYDILQCILLHLLDVEWQPYDFSFIHELQLPQLFMNFAKETVKMRDLCTSEVKEEVELEEYNRYMDWFKEVNGDFGTWFSHKEEDISDKKSLKWFVARFSDVLDVEITCDGCRTTLPGRRYRCLQCVDMDLCTACFIGGVEPEEHQDTHEIVHLVYKCNHCQGFIVSSRIHCNECDDFDLCLGCHLKKKFPPGHTDKHDVTKIPMMKLVPVKTSPQSSSALQAYIHQHAWLLYASLTLTLSDAVYSQDTGFTAMDSDYFRVACQLQQQCLDQAIHCLDQVSGEIDGEGEDIPTEKRRERTFAMHSQERIMGLLGAVMPSELKKEHAVESGYNFCTEDFLNRLLKVSRGDQGHELNTHHLALRLMGRLLAHSDTKMADVSTQSMVSAEAKASSSNVPGQQSVAHLFSFGAKAFERNGLEWACSVARMLEMLFGAHQWQNAIQQHISHCIQSLKHNVQPSSIFPMFVIAGFPEVLTTGALVDYTYTSLESQSGVVLKHFPDKCQTLVVDLKTRKRHTVKDQQVTCRTDVADVLESASIDKFVLFAVDVISRIQSGEEVSVETLWVLSLVLKVLNRCFQNETLMVAVSKNVFSGSFVQCLVSLCCKGTGLNQNWLLKDLEVLSLMWYTHDGSTSKRSKHKNTTKQKGAKSKKRKKSHHSLGSDNEFSGMFMNSKDNDNDDDNDDDDDGSIHHYDNSDDDEDDMDCLTDSSSGSSFISNTLFSDDSDDKIFATKCDKDKLSNGLEADALASSSKKDEASSSTESHKKETEKTEGGHAKEAASEKAQMKEIEEMLNSLNLDPELKKFVEAMHSEFDIPYMVLHAVCSMNNGDSDEVLKFIVENCGEGKEKRLADFVKKWKESSDEEQKDKLLNESVYIDKGIARHASGDKEKRVQEEAVDEMGDNPQNLFQQQEILAREISERQRGKSAQLLKKELEKHGRTGPRDSLHKVNLAMCVLYARHTLTSLLAHWPDNGPPINSSLMGCKDVKQIPSVLDLLHKIDSEFFFSKVVDKVIHLCDAASLVPIAYTAAQFMEELKLQAVTCESSHNYTLTDKKKGQVQLPGASYLTITFDSRCATAEDDILKFSDSQKLCSTSHMFCGPSPAKWSSFSLPGDSLFYRFCLEDYDPDICNYWGYKFTVTPGICDSFETGHTILKAVLSSTVARSLPLDQLWTSLVYVACKQPGTQRLKVINLMLKIVALQGKANCDNQSKTMPDIDLSLLKPLWDLYQNMTKKDTEQANTASGASNGRNSKSGISFQPAVMRALSTLFLQTENLAIEWGITDKYLASLSDIYVSLFQGMLNVAAVGSEIGYPNLATDLFKNVAGMKTEGDALSTFKTKLDNFRGVKK</sequence>
<dbReference type="InterPro" id="IPR008979">
    <property type="entry name" value="Galactose-bd-like_sf"/>
</dbReference>
<dbReference type="InterPro" id="IPR040099">
    <property type="entry name" value="ZZEF1"/>
</dbReference>
<dbReference type="GO" id="GO:0008270">
    <property type="term" value="F:zinc ion binding"/>
    <property type="evidence" value="ECO:0007669"/>
    <property type="project" value="UniProtKB-KW"/>
</dbReference>
<evidence type="ECO:0008006" key="10">
    <source>
        <dbReference type="Google" id="ProtNLM"/>
    </source>
</evidence>
<dbReference type="InterPro" id="IPR043145">
    <property type="entry name" value="Znf_ZZ_sf"/>
</dbReference>
<dbReference type="PANTHER" id="PTHR22772:SF4">
    <property type="entry name" value="ZINC FINGER ZZ-TYPE AND EF-HAND DOMAIN-CONTAINING PROTEIN 1"/>
    <property type="match status" value="1"/>
</dbReference>
<evidence type="ECO:0000259" key="6">
    <source>
        <dbReference type="PROSITE" id="PS50135"/>
    </source>
</evidence>
<feature type="compositionally biased region" description="Polar residues" evidence="5">
    <location>
        <begin position="987"/>
        <end position="996"/>
    </location>
</feature>
<dbReference type="PROSITE" id="PS51284">
    <property type="entry name" value="DOC"/>
    <property type="match status" value="1"/>
</dbReference>
<feature type="compositionally biased region" description="Low complexity" evidence="5">
    <location>
        <begin position="545"/>
        <end position="560"/>
    </location>
</feature>
<feature type="region of interest" description="Disordered" evidence="5">
    <location>
        <begin position="987"/>
        <end position="1042"/>
    </location>
</feature>
<feature type="region of interest" description="Disordered" evidence="5">
    <location>
        <begin position="2351"/>
        <end position="2429"/>
    </location>
</feature>
<dbReference type="Proteomes" id="UP001283361">
    <property type="component" value="Unassembled WGS sequence"/>
</dbReference>
<feature type="compositionally biased region" description="Acidic residues" evidence="5">
    <location>
        <begin position="17"/>
        <end position="32"/>
    </location>
</feature>
<dbReference type="PANTHER" id="PTHR22772">
    <property type="entry name" value="NOVEL ZZ TYPE ZINC FINGER DOMAIN CONTAINING PROTEIN"/>
    <property type="match status" value="1"/>
</dbReference>
<feature type="compositionally biased region" description="Basic residues" evidence="5">
    <location>
        <begin position="2355"/>
        <end position="2378"/>
    </location>
</feature>
<keyword evidence="9" id="KW-1185">Reference proteome</keyword>
<name>A0AAE1DES3_9GAST</name>
<dbReference type="Gene3D" id="2.60.120.260">
    <property type="entry name" value="Galactose-binding domain-like"/>
    <property type="match status" value="1"/>
</dbReference>
<feature type="region of interest" description="Disordered" evidence="5">
    <location>
        <begin position="2466"/>
        <end position="2505"/>
    </location>
</feature>
<dbReference type="Pfam" id="PF03256">
    <property type="entry name" value="ANAPC10"/>
    <property type="match status" value="1"/>
</dbReference>
<protein>
    <recommendedName>
        <fullName evidence="10">Zinc finger ZZ-type and EF-hand domain-containing protein 1</fullName>
    </recommendedName>
</protein>
<dbReference type="Pfam" id="PF00569">
    <property type="entry name" value="ZZ"/>
    <property type="match status" value="1"/>
</dbReference>
<feature type="region of interest" description="Disordered" evidence="5">
    <location>
        <begin position="528"/>
        <end position="560"/>
    </location>
</feature>
<dbReference type="InterPro" id="IPR035914">
    <property type="entry name" value="Sperma_CUB_dom_sf"/>
</dbReference>
<dbReference type="InterPro" id="IPR004939">
    <property type="entry name" value="APC_su10/DOC_dom"/>
</dbReference>
<evidence type="ECO:0000256" key="2">
    <source>
        <dbReference type="ARBA" id="ARBA00022771"/>
    </source>
</evidence>
<feature type="compositionally biased region" description="Acidic residues" evidence="5">
    <location>
        <begin position="2416"/>
        <end position="2425"/>
    </location>
</feature>
<evidence type="ECO:0000256" key="1">
    <source>
        <dbReference type="ARBA" id="ARBA00022723"/>
    </source>
</evidence>
<dbReference type="SMART" id="SM00291">
    <property type="entry name" value="ZnF_ZZ"/>
    <property type="match status" value="2"/>
</dbReference>
<evidence type="ECO:0000256" key="5">
    <source>
        <dbReference type="SAM" id="MobiDB-lite"/>
    </source>
</evidence>
<dbReference type="InterPro" id="IPR000433">
    <property type="entry name" value="Znf_ZZ"/>
</dbReference>
<dbReference type="PROSITE" id="PS50135">
    <property type="entry name" value="ZF_ZZ_2"/>
    <property type="match status" value="2"/>
</dbReference>
<proteinExistence type="predicted"/>
<keyword evidence="1" id="KW-0479">Metal-binding</keyword>
<evidence type="ECO:0000256" key="4">
    <source>
        <dbReference type="PROSITE-ProRule" id="PRU00228"/>
    </source>
</evidence>
<dbReference type="Gene3D" id="3.30.60.90">
    <property type="match status" value="2"/>
</dbReference>
<dbReference type="SUPFAM" id="SSF49854">
    <property type="entry name" value="Spermadhesin, CUB domain"/>
    <property type="match status" value="1"/>
</dbReference>
<feature type="compositionally biased region" description="Acidic residues" evidence="5">
    <location>
        <begin position="2397"/>
        <end position="2407"/>
    </location>
</feature>
<dbReference type="SUPFAM" id="SSF49785">
    <property type="entry name" value="Galactose-binding domain-like"/>
    <property type="match status" value="1"/>
</dbReference>
<feature type="domain" description="ZZ-type" evidence="6">
    <location>
        <begin position="1827"/>
        <end position="1882"/>
    </location>
</feature>
<evidence type="ECO:0000313" key="8">
    <source>
        <dbReference type="EMBL" id="KAK3767866.1"/>
    </source>
</evidence>
<keyword evidence="2 4" id="KW-0863">Zinc-finger</keyword>
<reference evidence="8" key="1">
    <citation type="journal article" date="2023" name="G3 (Bethesda)">
        <title>A reference genome for the long-term kleptoplast-retaining sea slug Elysia crispata morphotype clarki.</title>
        <authorList>
            <person name="Eastman K.E."/>
            <person name="Pendleton A.L."/>
            <person name="Shaikh M.A."/>
            <person name="Suttiyut T."/>
            <person name="Ogas R."/>
            <person name="Tomko P."/>
            <person name="Gavelis G."/>
            <person name="Widhalm J.R."/>
            <person name="Wisecaver J.H."/>
        </authorList>
    </citation>
    <scope>NUCLEOTIDE SEQUENCE</scope>
    <source>
        <strain evidence="8">ECLA1</strain>
    </source>
</reference>
<feature type="domain" description="ZZ-type" evidence="6">
    <location>
        <begin position="1876"/>
        <end position="1931"/>
    </location>
</feature>
<evidence type="ECO:0000313" key="9">
    <source>
        <dbReference type="Proteomes" id="UP001283361"/>
    </source>
</evidence>
<feature type="region of interest" description="Disordered" evidence="5">
    <location>
        <begin position="1"/>
        <end position="34"/>
    </location>
</feature>
<dbReference type="CDD" id="cd02249">
    <property type="entry name" value="ZZ"/>
    <property type="match status" value="1"/>
</dbReference>
<evidence type="ECO:0000256" key="3">
    <source>
        <dbReference type="ARBA" id="ARBA00022833"/>
    </source>
</evidence>
<dbReference type="Pfam" id="PF25299">
    <property type="entry name" value="ZZ_ADA2"/>
    <property type="match status" value="1"/>
</dbReference>
<dbReference type="Gene3D" id="2.60.120.290">
    <property type="entry name" value="Spermadhesin, CUB domain"/>
    <property type="match status" value="1"/>
</dbReference>
<gene>
    <name evidence="8" type="ORF">RRG08_059198</name>
</gene>
<keyword evidence="3" id="KW-0862">Zinc</keyword>
<comment type="caution">
    <text evidence="8">The sequence shown here is derived from an EMBL/GenBank/DDBJ whole genome shotgun (WGS) entry which is preliminary data.</text>
</comment>
<feature type="compositionally biased region" description="Basic and acidic residues" evidence="5">
    <location>
        <begin position="2472"/>
        <end position="2505"/>
    </location>
</feature>
<dbReference type="SUPFAM" id="SSF57850">
    <property type="entry name" value="RING/U-box"/>
    <property type="match status" value="2"/>
</dbReference>
<feature type="domain" description="DOC" evidence="7">
    <location>
        <begin position="207"/>
        <end position="393"/>
    </location>
</feature>
<dbReference type="EMBL" id="JAWDGP010004098">
    <property type="protein sequence ID" value="KAK3767866.1"/>
    <property type="molecule type" value="Genomic_DNA"/>
</dbReference>